<dbReference type="PROSITE" id="PS50082">
    <property type="entry name" value="WD_REPEATS_2"/>
    <property type="match status" value="1"/>
</dbReference>
<dbReference type="InterPro" id="IPR036322">
    <property type="entry name" value="WD40_repeat_dom_sf"/>
</dbReference>
<feature type="repeat" description="WD" evidence="11">
    <location>
        <begin position="380"/>
        <end position="414"/>
    </location>
</feature>
<evidence type="ECO:0000256" key="6">
    <source>
        <dbReference type="ARBA" id="ARBA00022490"/>
    </source>
</evidence>
<keyword evidence="7 11" id="KW-0853">WD repeat</keyword>
<dbReference type="Gene3D" id="2.130.10.10">
    <property type="entry name" value="YVTN repeat-like/Quinoprotein amine dehydrogenase"/>
    <property type="match status" value="4"/>
</dbReference>
<comment type="pathway">
    <text evidence="3">tRNA modification; 5-methoxycarbonylmethyl-2-thiouridine-tRNA biosynthesis.</text>
</comment>
<evidence type="ECO:0000256" key="10">
    <source>
        <dbReference type="ARBA" id="ARBA00023242"/>
    </source>
</evidence>
<accession>A0ABQ9L9H7</accession>
<dbReference type="Pfam" id="PF00400">
    <property type="entry name" value="WD40"/>
    <property type="match status" value="2"/>
</dbReference>
<comment type="caution">
    <text evidence="12">The sequence shown here is derived from an EMBL/GenBank/DDBJ whole genome shotgun (WGS) entry which is preliminary data.</text>
</comment>
<proteinExistence type="inferred from homology"/>
<dbReference type="EMBL" id="JARPOI010000013">
    <property type="protein sequence ID" value="KAJ9163310.1"/>
    <property type="molecule type" value="Genomic_DNA"/>
</dbReference>
<evidence type="ECO:0000256" key="1">
    <source>
        <dbReference type="ARBA" id="ARBA00004123"/>
    </source>
</evidence>
<keyword evidence="13" id="KW-1185">Reference proteome</keyword>
<organism evidence="12 13">
    <name type="scientific">Hevea brasiliensis</name>
    <name type="common">Para rubber tree</name>
    <name type="synonym">Siphonia brasiliensis</name>
    <dbReference type="NCBI Taxonomy" id="3981"/>
    <lineage>
        <taxon>Eukaryota</taxon>
        <taxon>Viridiplantae</taxon>
        <taxon>Streptophyta</taxon>
        <taxon>Embryophyta</taxon>
        <taxon>Tracheophyta</taxon>
        <taxon>Spermatophyta</taxon>
        <taxon>Magnoliopsida</taxon>
        <taxon>eudicotyledons</taxon>
        <taxon>Gunneridae</taxon>
        <taxon>Pentapetalae</taxon>
        <taxon>rosids</taxon>
        <taxon>fabids</taxon>
        <taxon>Malpighiales</taxon>
        <taxon>Euphorbiaceae</taxon>
        <taxon>Crotonoideae</taxon>
        <taxon>Micrandreae</taxon>
        <taxon>Hevea</taxon>
    </lineage>
</organism>
<sequence length="541" mass="60556">MYTNNNGNISEGEVEFDVNRVFIGAGCNRIVNNVSWGACDLVSFDCSDLTTLPAHKASDNCTHWVPSNMLVFRAEHLEQRYLLSGDADDAIILWKLSLANNKKGVTCFTGIMISQTKAIFTSTSSDGTVCLWELLLPFLLEPLFVLGQCKLSCLETHFVGSKPMFIRACELKAHANWIQSLDFALPILMDGEAYSILLMALRGSIANNEGAYRKEEISLASYTEGPIAGSSSHQISLESLLIEHEDWVYSVECQPPFTASVEGITYHQPQNILSTSMDKTMMIWQPERKNGICLHLNLTYQLLMSQSFIQTTLIFIPWQNEASFPNREAWHEIACPQVHGHDINCVLIIRGKGNSQFAQSALVAEIWLWQVGSWKLVGRLQSHSLTVTQMEFSPDDSVLLSVSRDGQFSIFTIKRTGGARKNYMVMNLQLAQRDKTVEIWAIERESSVKQLTTLPQFRSSVTAFFLAVGMEDRLIELWSLAIRRSEYTVPDVAAALTLGLDSLMCHVSPGNCMSWRNHEKSEDSKSLQQASCGADQCVRVK</sequence>
<evidence type="ECO:0000256" key="11">
    <source>
        <dbReference type="PROSITE-ProRule" id="PRU00221"/>
    </source>
</evidence>
<keyword evidence="6" id="KW-0963">Cytoplasm</keyword>
<evidence type="ECO:0000256" key="7">
    <source>
        <dbReference type="ARBA" id="ARBA00022574"/>
    </source>
</evidence>
<keyword evidence="8" id="KW-0819">tRNA processing</keyword>
<keyword evidence="9" id="KW-0677">Repeat</keyword>
<dbReference type="PANTHER" id="PTHR44111">
    <property type="entry name" value="ELONGATOR COMPLEX PROTEIN 2"/>
    <property type="match status" value="1"/>
</dbReference>
<evidence type="ECO:0000256" key="4">
    <source>
        <dbReference type="ARBA" id="ARBA00005881"/>
    </source>
</evidence>
<dbReference type="SMART" id="SM00320">
    <property type="entry name" value="WD40"/>
    <property type="match status" value="4"/>
</dbReference>
<evidence type="ECO:0000256" key="5">
    <source>
        <dbReference type="ARBA" id="ARBA00020267"/>
    </source>
</evidence>
<dbReference type="InterPro" id="IPR037289">
    <property type="entry name" value="Elp2"/>
</dbReference>
<reference evidence="12" key="1">
    <citation type="journal article" date="2023" name="Plant Biotechnol. J.">
        <title>Chromosome-level wild Hevea brasiliensis genome provides new tools for genomic-assisted breeding and valuable loci to elevate rubber yield.</title>
        <authorList>
            <person name="Cheng H."/>
            <person name="Song X."/>
            <person name="Hu Y."/>
            <person name="Wu T."/>
            <person name="Yang Q."/>
            <person name="An Z."/>
            <person name="Feng S."/>
            <person name="Deng Z."/>
            <person name="Wu W."/>
            <person name="Zeng X."/>
            <person name="Tu M."/>
            <person name="Wang X."/>
            <person name="Huang H."/>
        </authorList>
    </citation>
    <scope>NUCLEOTIDE SEQUENCE</scope>
    <source>
        <strain evidence="12">MT/VB/25A 57/8</strain>
    </source>
</reference>
<keyword evidence="10" id="KW-0539">Nucleus</keyword>
<dbReference type="InterPro" id="IPR015943">
    <property type="entry name" value="WD40/YVTN_repeat-like_dom_sf"/>
</dbReference>
<dbReference type="SUPFAM" id="SSF50978">
    <property type="entry name" value="WD40 repeat-like"/>
    <property type="match status" value="1"/>
</dbReference>
<evidence type="ECO:0000313" key="13">
    <source>
        <dbReference type="Proteomes" id="UP001174677"/>
    </source>
</evidence>
<dbReference type="Proteomes" id="UP001174677">
    <property type="component" value="Chromosome 13"/>
</dbReference>
<evidence type="ECO:0000256" key="8">
    <source>
        <dbReference type="ARBA" id="ARBA00022694"/>
    </source>
</evidence>
<dbReference type="PANTHER" id="PTHR44111:SF1">
    <property type="entry name" value="ELONGATOR COMPLEX PROTEIN 2"/>
    <property type="match status" value="1"/>
</dbReference>
<dbReference type="InterPro" id="IPR001680">
    <property type="entry name" value="WD40_rpt"/>
</dbReference>
<comment type="similarity">
    <text evidence="4">Belongs to the WD repeat ELP2 family.</text>
</comment>
<protein>
    <recommendedName>
        <fullName evidence="5">Elongator complex protein 2</fullName>
    </recommendedName>
</protein>
<gene>
    <name evidence="12" type="ORF">P3X46_022991</name>
</gene>
<name>A0ABQ9L9H7_HEVBR</name>
<evidence type="ECO:0000256" key="3">
    <source>
        <dbReference type="ARBA" id="ARBA00005043"/>
    </source>
</evidence>
<evidence type="ECO:0000313" key="12">
    <source>
        <dbReference type="EMBL" id="KAJ9163310.1"/>
    </source>
</evidence>
<evidence type="ECO:0000256" key="2">
    <source>
        <dbReference type="ARBA" id="ARBA00004496"/>
    </source>
</evidence>
<evidence type="ECO:0000256" key="9">
    <source>
        <dbReference type="ARBA" id="ARBA00022737"/>
    </source>
</evidence>
<comment type="subcellular location">
    <subcellularLocation>
        <location evidence="2">Cytoplasm</location>
    </subcellularLocation>
    <subcellularLocation>
        <location evidence="1">Nucleus</location>
    </subcellularLocation>
</comment>